<gene>
    <name evidence="3" type="ORF">DIURU_002837</name>
</gene>
<organism evidence="3 4">
    <name type="scientific">Diutina rugosa</name>
    <name type="common">Yeast</name>
    <name type="synonym">Candida rugosa</name>
    <dbReference type="NCBI Taxonomy" id="5481"/>
    <lineage>
        <taxon>Eukaryota</taxon>
        <taxon>Fungi</taxon>
        <taxon>Dikarya</taxon>
        <taxon>Ascomycota</taxon>
        <taxon>Saccharomycotina</taxon>
        <taxon>Pichiomycetes</taxon>
        <taxon>Debaryomycetaceae</taxon>
        <taxon>Diutina</taxon>
    </lineage>
</organism>
<dbReference type="OrthoDB" id="27198at2759"/>
<dbReference type="InterPro" id="IPR005176">
    <property type="entry name" value="PONY_dom"/>
</dbReference>
<comment type="caution">
    <text evidence="3">The sequence shown here is derived from an EMBL/GenBank/DDBJ whole genome shotgun (WGS) entry which is preliminary data.</text>
</comment>
<dbReference type="AlphaFoldDB" id="A0A642UNL9"/>
<sequence>MPFFRSDKYISQFIDVTGSSQAVAKEYQTRYPKNVELGIQAYFDHQQTSQNPPTQITQKLKEVADTYRDPSKPDRIEIDGTLQYISDLGVEPEDYRALVLAYLLHSPELGVFEVSEFLNVWGSLKKESLTEMREYLDNYSEEIVANVQQFKKMYAYTFGFLMSVPNQKLLKAEDAVEYWKLLFPLIIHGEKSRERLDQWCSFVLEEWKHQVSKDMWIMTLEFFLEVVDDDPETFSKWNEESSYPSVVDLYVEYLRDAGSLPEA</sequence>
<evidence type="ECO:0000256" key="1">
    <source>
        <dbReference type="RuleBase" id="RU410713"/>
    </source>
</evidence>
<evidence type="ECO:0000313" key="4">
    <source>
        <dbReference type="Proteomes" id="UP000449547"/>
    </source>
</evidence>
<dbReference type="InterPro" id="IPR042460">
    <property type="entry name" value="DCN1-like_PONY"/>
</dbReference>
<dbReference type="PROSITE" id="PS51229">
    <property type="entry name" value="DCUN1"/>
    <property type="match status" value="1"/>
</dbReference>
<feature type="domain" description="DCUN1" evidence="2">
    <location>
        <begin position="55"/>
        <end position="255"/>
    </location>
</feature>
<proteinExistence type="predicted"/>
<dbReference type="GO" id="GO:0000151">
    <property type="term" value="C:ubiquitin ligase complex"/>
    <property type="evidence" value="ECO:0007669"/>
    <property type="project" value="TreeGrafter"/>
</dbReference>
<dbReference type="VEuPathDB" id="FungiDB:DIURU_002837"/>
<dbReference type="PANTHER" id="PTHR12281:SF31">
    <property type="entry name" value="DCN1-LIKE PROTEIN 3"/>
    <property type="match status" value="1"/>
</dbReference>
<dbReference type="Pfam" id="PF03556">
    <property type="entry name" value="Cullin_binding"/>
    <property type="match status" value="1"/>
</dbReference>
<evidence type="ECO:0000313" key="3">
    <source>
        <dbReference type="EMBL" id="KAA8902383.1"/>
    </source>
</evidence>
<accession>A0A642UNL9</accession>
<dbReference type="GO" id="GO:0045116">
    <property type="term" value="P:protein neddylation"/>
    <property type="evidence" value="ECO:0007669"/>
    <property type="project" value="TreeGrafter"/>
</dbReference>
<comment type="function">
    <text evidence="1">Neddylation of cullins play an essential role in the regulation of SCF-type complexes activity.</text>
</comment>
<dbReference type="GeneID" id="54781488"/>
<protein>
    <recommendedName>
        <fullName evidence="1">Defective in cullin neddylation protein</fullName>
    </recommendedName>
</protein>
<dbReference type="InterPro" id="IPR014764">
    <property type="entry name" value="DCN-prot"/>
</dbReference>
<dbReference type="Gene3D" id="1.10.238.200">
    <property type="entry name" value="Cullin, PONY binding domain"/>
    <property type="match status" value="1"/>
</dbReference>
<dbReference type="OMA" id="LWCKFLQ"/>
<dbReference type="GO" id="GO:0031624">
    <property type="term" value="F:ubiquitin conjugating enzyme binding"/>
    <property type="evidence" value="ECO:0007669"/>
    <property type="project" value="TreeGrafter"/>
</dbReference>
<dbReference type="EMBL" id="SWFT01000090">
    <property type="protein sequence ID" value="KAA8902383.1"/>
    <property type="molecule type" value="Genomic_DNA"/>
</dbReference>
<dbReference type="Gene3D" id="1.10.238.10">
    <property type="entry name" value="EF-hand"/>
    <property type="match status" value="1"/>
</dbReference>
<evidence type="ECO:0000259" key="2">
    <source>
        <dbReference type="PROSITE" id="PS51229"/>
    </source>
</evidence>
<dbReference type="RefSeq" id="XP_034012368.1">
    <property type="nucleotide sequence ID" value="XM_034155532.1"/>
</dbReference>
<dbReference type="GO" id="GO:0032182">
    <property type="term" value="F:ubiquitin-like protein binding"/>
    <property type="evidence" value="ECO:0007669"/>
    <property type="project" value="TreeGrafter"/>
</dbReference>
<dbReference type="PANTHER" id="PTHR12281">
    <property type="entry name" value="RP42 RELATED"/>
    <property type="match status" value="1"/>
</dbReference>
<name>A0A642UNL9_DIURU</name>
<reference evidence="3 4" key="1">
    <citation type="submission" date="2019-07" db="EMBL/GenBank/DDBJ databases">
        <title>Genome assembly of two rare yeast pathogens: Diutina rugosa and Trichomonascus ciferrii.</title>
        <authorList>
            <person name="Mixao V."/>
            <person name="Saus E."/>
            <person name="Hansen A."/>
            <person name="Lass-Flor C."/>
            <person name="Gabaldon T."/>
        </authorList>
    </citation>
    <scope>NUCLEOTIDE SEQUENCE [LARGE SCALE GENOMIC DNA]</scope>
    <source>
        <strain evidence="3 4">CBS 613</strain>
    </source>
</reference>
<keyword evidence="4" id="KW-1185">Reference proteome</keyword>
<dbReference type="Proteomes" id="UP000449547">
    <property type="component" value="Unassembled WGS sequence"/>
</dbReference>
<dbReference type="GO" id="GO:0097602">
    <property type="term" value="F:cullin family protein binding"/>
    <property type="evidence" value="ECO:0007669"/>
    <property type="project" value="TreeGrafter"/>
</dbReference>